<proteinExistence type="predicted"/>
<feature type="compositionally biased region" description="Basic and acidic residues" evidence="2">
    <location>
        <begin position="151"/>
        <end position="166"/>
    </location>
</feature>
<dbReference type="Proteomes" id="UP000598996">
    <property type="component" value="Unassembled WGS sequence"/>
</dbReference>
<dbReference type="Gene3D" id="1.10.1660.10">
    <property type="match status" value="1"/>
</dbReference>
<protein>
    <submittedName>
        <fullName evidence="4">MerR family transcriptional regulator</fullName>
    </submittedName>
</protein>
<name>A0ABS1VL94_9ACTN</name>
<keyword evidence="5" id="KW-1185">Reference proteome</keyword>
<dbReference type="InterPro" id="IPR000551">
    <property type="entry name" value="MerR-type_HTH_dom"/>
</dbReference>
<gene>
    <name evidence="4" type="ORF">JKJ07_14425</name>
</gene>
<dbReference type="PANTHER" id="PTHR30204:SF93">
    <property type="entry name" value="HTH MERR-TYPE DOMAIN-CONTAINING PROTEIN"/>
    <property type="match status" value="1"/>
</dbReference>
<reference evidence="4 5" key="1">
    <citation type="submission" date="2021-01" db="EMBL/GenBank/DDBJ databases">
        <title>Actinoplanes sp. nov. LDG1-01 isolated from lichen.</title>
        <authorList>
            <person name="Saeng-In P."/>
            <person name="Phongsopitanun W."/>
            <person name="Kanchanasin P."/>
            <person name="Yuki M."/>
            <person name="Kudo T."/>
            <person name="Ohkuma M."/>
            <person name="Tanasupawat S."/>
        </authorList>
    </citation>
    <scope>NUCLEOTIDE SEQUENCE [LARGE SCALE GENOMIC DNA]</scope>
    <source>
        <strain evidence="4 5">LDG1-01</strain>
    </source>
</reference>
<dbReference type="InterPro" id="IPR047057">
    <property type="entry name" value="MerR_fam"/>
</dbReference>
<evidence type="ECO:0000313" key="4">
    <source>
        <dbReference type="EMBL" id="MBL7255497.1"/>
    </source>
</evidence>
<evidence type="ECO:0000256" key="1">
    <source>
        <dbReference type="ARBA" id="ARBA00023125"/>
    </source>
</evidence>
<dbReference type="SUPFAM" id="SSF46955">
    <property type="entry name" value="Putative DNA-binding domain"/>
    <property type="match status" value="1"/>
</dbReference>
<dbReference type="SMART" id="SM00422">
    <property type="entry name" value="HTH_MERR"/>
    <property type="match status" value="1"/>
</dbReference>
<keyword evidence="1" id="KW-0238">DNA-binding</keyword>
<dbReference type="EMBL" id="JAENHO010000004">
    <property type="protein sequence ID" value="MBL7255497.1"/>
    <property type="molecule type" value="Genomic_DNA"/>
</dbReference>
<dbReference type="PROSITE" id="PS50937">
    <property type="entry name" value="HTH_MERR_2"/>
    <property type="match status" value="1"/>
</dbReference>
<dbReference type="RefSeq" id="WP_202992010.1">
    <property type="nucleotide sequence ID" value="NZ_JAENHO010000004.1"/>
</dbReference>
<feature type="region of interest" description="Disordered" evidence="2">
    <location>
        <begin position="151"/>
        <end position="198"/>
    </location>
</feature>
<sequence length="249" mass="27696">MRIAGGWSTRELAELAGTTLKTVRHYHRIGLLEEPERAANGYKKYRVRHLIRLLRIRRLVDLGVSLADIAVVEESVEGAEGVFRALDAELAAGIERQQRMRAELAAILLHHKLADLPPGFDRTAGDLSDADRAFLLLSSRILEPELLQTLREQHRSPRTETGREFDELTDESSDEQRQSLAERIAPEVAADRASNPGMTEWSRQVAAGEADPRTVAVVLQGVAELHNAAQIDVMQRVNVMLEMGAESPE</sequence>
<feature type="domain" description="HTH merR-type" evidence="3">
    <location>
        <begin position="6"/>
        <end position="75"/>
    </location>
</feature>
<comment type="caution">
    <text evidence="4">The sequence shown here is derived from an EMBL/GenBank/DDBJ whole genome shotgun (WGS) entry which is preliminary data.</text>
</comment>
<evidence type="ECO:0000313" key="5">
    <source>
        <dbReference type="Proteomes" id="UP000598996"/>
    </source>
</evidence>
<organism evidence="4 5">
    <name type="scientific">Paractinoplanes lichenicola</name>
    <dbReference type="NCBI Taxonomy" id="2802976"/>
    <lineage>
        <taxon>Bacteria</taxon>
        <taxon>Bacillati</taxon>
        <taxon>Actinomycetota</taxon>
        <taxon>Actinomycetes</taxon>
        <taxon>Micromonosporales</taxon>
        <taxon>Micromonosporaceae</taxon>
        <taxon>Paractinoplanes</taxon>
    </lineage>
</organism>
<accession>A0ABS1VL94</accession>
<dbReference type="PANTHER" id="PTHR30204">
    <property type="entry name" value="REDOX-CYCLING DRUG-SENSING TRANSCRIPTIONAL ACTIVATOR SOXR"/>
    <property type="match status" value="1"/>
</dbReference>
<evidence type="ECO:0000256" key="2">
    <source>
        <dbReference type="SAM" id="MobiDB-lite"/>
    </source>
</evidence>
<dbReference type="CDD" id="cd00592">
    <property type="entry name" value="HTH_MerR-like"/>
    <property type="match status" value="1"/>
</dbReference>
<dbReference type="Pfam" id="PF13411">
    <property type="entry name" value="MerR_1"/>
    <property type="match status" value="1"/>
</dbReference>
<dbReference type="InterPro" id="IPR009061">
    <property type="entry name" value="DNA-bd_dom_put_sf"/>
</dbReference>
<evidence type="ECO:0000259" key="3">
    <source>
        <dbReference type="PROSITE" id="PS50937"/>
    </source>
</evidence>